<reference evidence="10 11" key="3">
    <citation type="submission" date="2019-11" db="EMBL/GenBank/DDBJ databases">
        <title>A de novo genome assembly of a pear dwarfing rootstock.</title>
        <authorList>
            <person name="Wang F."/>
            <person name="Wang J."/>
            <person name="Li S."/>
            <person name="Zhang Y."/>
            <person name="Fang M."/>
            <person name="Ma L."/>
            <person name="Zhao Y."/>
            <person name="Jiang S."/>
        </authorList>
    </citation>
    <scope>NUCLEOTIDE SEQUENCE [LARGE SCALE GENOMIC DNA]</scope>
    <source>
        <strain evidence="10">S2</strain>
        <tissue evidence="10">Leaf</tissue>
    </source>
</reference>
<keyword evidence="11" id="KW-1185">Reference proteome</keyword>
<dbReference type="SUPFAM" id="SSF48264">
    <property type="entry name" value="Cytochrome P450"/>
    <property type="match status" value="1"/>
</dbReference>
<feature type="binding site" description="axial binding residue" evidence="7">
    <location>
        <position position="447"/>
    </location>
    <ligand>
        <name>heme</name>
        <dbReference type="ChEBI" id="CHEBI:30413"/>
    </ligand>
    <ligandPart>
        <name>Fe</name>
        <dbReference type="ChEBI" id="CHEBI:18248"/>
    </ligandPart>
</feature>
<evidence type="ECO:0000313" key="10">
    <source>
        <dbReference type="EMBL" id="KAB2624918.1"/>
    </source>
</evidence>
<keyword evidence="5 7" id="KW-0408">Iron</keyword>
<dbReference type="PANTHER" id="PTHR47950">
    <property type="entry name" value="CYTOCHROME P450, FAMILY 76, SUBFAMILY C, POLYPEPTIDE 5-RELATED"/>
    <property type="match status" value="1"/>
</dbReference>
<keyword evidence="9" id="KW-0732">Signal</keyword>
<name>A0A5N5HBD0_9ROSA</name>
<proteinExistence type="inferred from homology"/>
<dbReference type="FunFam" id="1.10.630.10:FF:000007">
    <property type="entry name" value="Cytochrome P450 76C4"/>
    <property type="match status" value="1"/>
</dbReference>
<keyword evidence="2 7" id="KW-0349">Heme</keyword>
<evidence type="ECO:0000256" key="3">
    <source>
        <dbReference type="ARBA" id="ARBA00022723"/>
    </source>
</evidence>
<gene>
    <name evidence="10" type="ORF">D8674_016578</name>
</gene>
<keyword evidence="6 8" id="KW-0503">Monooxygenase</keyword>
<evidence type="ECO:0000256" key="9">
    <source>
        <dbReference type="SAM" id="SignalP"/>
    </source>
</evidence>
<evidence type="ECO:0000256" key="5">
    <source>
        <dbReference type="ARBA" id="ARBA00023004"/>
    </source>
</evidence>
<evidence type="ECO:0000256" key="1">
    <source>
        <dbReference type="ARBA" id="ARBA00010617"/>
    </source>
</evidence>
<evidence type="ECO:0000256" key="8">
    <source>
        <dbReference type="RuleBase" id="RU000461"/>
    </source>
</evidence>
<dbReference type="GO" id="GO:0004497">
    <property type="term" value="F:monooxygenase activity"/>
    <property type="evidence" value="ECO:0007669"/>
    <property type="project" value="UniProtKB-KW"/>
</dbReference>
<feature type="signal peptide" evidence="9">
    <location>
        <begin position="1"/>
        <end position="20"/>
    </location>
</feature>
<evidence type="ECO:0000256" key="6">
    <source>
        <dbReference type="ARBA" id="ARBA00023033"/>
    </source>
</evidence>
<dbReference type="PRINTS" id="PR00385">
    <property type="entry name" value="P450"/>
</dbReference>
<dbReference type="PROSITE" id="PS00086">
    <property type="entry name" value="CYTOCHROME_P450"/>
    <property type="match status" value="1"/>
</dbReference>
<comment type="caution">
    <text evidence="10">The sequence shown here is derived from an EMBL/GenBank/DDBJ whole genome shotgun (WGS) entry which is preliminary data.</text>
</comment>
<dbReference type="OrthoDB" id="2789670at2759"/>
<evidence type="ECO:0000256" key="2">
    <source>
        <dbReference type="ARBA" id="ARBA00022617"/>
    </source>
</evidence>
<dbReference type="PRINTS" id="PR00463">
    <property type="entry name" value="EP450I"/>
</dbReference>
<dbReference type="GO" id="GO:0005506">
    <property type="term" value="F:iron ion binding"/>
    <property type="evidence" value="ECO:0007669"/>
    <property type="project" value="InterPro"/>
</dbReference>
<reference evidence="11" key="2">
    <citation type="submission" date="2019-10" db="EMBL/GenBank/DDBJ databases">
        <title>A de novo genome assembly of a pear dwarfing rootstock.</title>
        <authorList>
            <person name="Wang F."/>
            <person name="Wang J."/>
            <person name="Li S."/>
            <person name="Zhang Y."/>
            <person name="Fang M."/>
            <person name="Ma L."/>
            <person name="Zhao Y."/>
            <person name="Jiang S."/>
        </authorList>
    </citation>
    <scope>NUCLEOTIDE SEQUENCE [LARGE SCALE GENOMIC DNA]</scope>
</reference>
<protein>
    <submittedName>
        <fullName evidence="10">Geraniol 8-hydroxylase-like</fullName>
    </submittedName>
</protein>
<dbReference type="Proteomes" id="UP000327157">
    <property type="component" value="Chromosome 16"/>
</dbReference>
<feature type="chain" id="PRO_5024367426" evidence="9">
    <location>
        <begin position="21"/>
        <end position="502"/>
    </location>
</feature>
<dbReference type="GO" id="GO:0016705">
    <property type="term" value="F:oxidoreductase activity, acting on paired donors, with incorporation or reduction of molecular oxygen"/>
    <property type="evidence" value="ECO:0007669"/>
    <property type="project" value="InterPro"/>
</dbReference>
<dbReference type="InterPro" id="IPR002401">
    <property type="entry name" value="Cyt_P450_E_grp-I"/>
</dbReference>
<evidence type="ECO:0000256" key="7">
    <source>
        <dbReference type="PIRSR" id="PIRSR602401-1"/>
    </source>
</evidence>
<dbReference type="InterPro" id="IPR001128">
    <property type="entry name" value="Cyt_P450"/>
</dbReference>
<dbReference type="EMBL" id="SMOL01000160">
    <property type="protein sequence ID" value="KAB2624918.1"/>
    <property type="molecule type" value="Genomic_DNA"/>
</dbReference>
<reference evidence="10 11" key="1">
    <citation type="submission" date="2019-09" db="EMBL/GenBank/DDBJ databases">
        <authorList>
            <person name="Ou C."/>
        </authorList>
    </citation>
    <scope>NUCLEOTIDE SEQUENCE [LARGE SCALE GENOMIC DNA]</scope>
    <source>
        <strain evidence="10">S2</strain>
        <tissue evidence="10">Leaf</tissue>
    </source>
</reference>
<dbReference type="GO" id="GO:0020037">
    <property type="term" value="F:heme binding"/>
    <property type="evidence" value="ECO:0007669"/>
    <property type="project" value="InterPro"/>
</dbReference>
<comment type="similarity">
    <text evidence="1 8">Belongs to the cytochrome P450 family.</text>
</comment>
<comment type="cofactor">
    <cofactor evidence="7">
        <name>heme</name>
        <dbReference type="ChEBI" id="CHEBI:30413"/>
    </cofactor>
</comment>
<keyword evidence="4 8" id="KW-0560">Oxidoreductase</keyword>
<sequence>MDFYCMGLCLLFFFWISIQSFNSLAKRSKSNPNSTRPVLPPGPKPFPIIGNLLELGNKPHLSLTKLSQIYGPVITLQLGQVTTVVVSSSTAAKEVLRTHDQFLCNRTVPSAVRACDMGEHNLAWIPASAKWRSLRKICNSQLFAVKVLDASKANRHKKVLELIADVNASKVKGKAVEIGRAAFSTTLNLLSRTIFSMDLADPRSETTKEFKETVWGLLEEAGKPNLGDYFPVLGKLDPQGIQRRMTNHFLKMERLFDQIIAQRLESRKAHDYVTRDDMLDTLLSISEVNCEEMDKNKMEHLFLVIFVAGTDTTSSTLEWAMAELLRNPKKLSKAQEELDQVIGKGKLVEESGIAGLPYLQAIIKETFRLHPPVPLLLPRKAEEDVEICGYIVPKGAQVFVNAWAMGRDPSIWDSPNSFEPERFLGSEIDVLGRNLELIPFGGGRRICPGQPLAMRMLHLMLGSLINSFDWKLEDGVVPETMDMEEKFGLTLQMAQPLRAVPN</sequence>
<dbReference type="Gene3D" id="1.10.630.10">
    <property type="entry name" value="Cytochrome P450"/>
    <property type="match status" value="1"/>
</dbReference>
<evidence type="ECO:0000313" key="11">
    <source>
        <dbReference type="Proteomes" id="UP000327157"/>
    </source>
</evidence>
<dbReference type="PANTHER" id="PTHR47950:SF4">
    <property type="entry name" value="GERANIOL 8-HYDROXYLASE-LIKE"/>
    <property type="match status" value="1"/>
</dbReference>
<dbReference type="AlphaFoldDB" id="A0A5N5HBD0"/>
<accession>A0A5N5HBD0</accession>
<dbReference type="InterPro" id="IPR036396">
    <property type="entry name" value="Cyt_P450_sf"/>
</dbReference>
<dbReference type="CDD" id="cd11073">
    <property type="entry name" value="CYP76-like"/>
    <property type="match status" value="1"/>
</dbReference>
<evidence type="ECO:0000256" key="4">
    <source>
        <dbReference type="ARBA" id="ARBA00023002"/>
    </source>
</evidence>
<dbReference type="InterPro" id="IPR017972">
    <property type="entry name" value="Cyt_P450_CS"/>
</dbReference>
<dbReference type="Pfam" id="PF00067">
    <property type="entry name" value="p450"/>
    <property type="match status" value="1"/>
</dbReference>
<organism evidence="10 11">
    <name type="scientific">Pyrus ussuriensis x Pyrus communis</name>
    <dbReference type="NCBI Taxonomy" id="2448454"/>
    <lineage>
        <taxon>Eukaryota</taxon>
        <taxon>Viridiplantae</taxon>
        <taxon>Streptophyta</taxon>
        <taxon>Embryophyta</taxon>
        <taxon>Tracheophyta</taxon>
        <taxon>Spermatophyta</taxon>
        <taxon>Magnoliopsida</taxon>
        <taxon>eudicotyledons</taxon>
        <taxon>Gunneridae</taxon>
        <taxon>Pentapetalae</taxon>
        <taxon>rosids</taxon>
        <taxon>fabids</taxon>
        <taxon>Rosales</taxon>
        <taxon>Rosaceae</taxon>
        <taxon>Amygdaloideae</taxon>
        <taxon>Maleae</taxon>
        <taxon>Pyrus</taxon>
    </lineage>
</organism>
<keyword evidence="3 7" id="KW-0479">Metal-binding</keyword>